<feature type="region of interest" description="Disordered" evidence="1">
    <location>
        <begin position="320"/>
        <end position="383"/>
    </location>
</feature>
<proteinExistence type="predicted"/>
<name>A0A427XIU1_9TREE</name>
<gene>
    <name evidence="2" type="ORF">EHS24_001688</name>
</gene>
<evidence type="ECO:0000313" key="3">
    <source>
        <dbReference type="Proteomes" id="UP000279236"/>
    </source>
</evidence>
<evidence type="ECO:0000313" key="2">
    <source>
        <dbReference type="EMBL" id="RSH78780.1"/>
    </source>
</evidence>
<reference evidence="2 3" key="1">
    <citation type="submission" date="2018-11" db="EMBL/GenBank/DDBJ databases">
        <title>Genome sequence of Apiotrichum porosum DSM 27194.</title>
        <authorList>
            <person name="Aliyu H."/>
            <person name="Gorte O."/>
            <person name="Ochsenreither K."/>
        </authorList>
    </citation>
    <scope>NUCLEOTIDE SEQUENCE [LARGE SCALE GENOMIC DNA]</scope>
    <source>
        <strain evidence="2 3">DSM 27194</strain>
    </source>
</reference>
<organism evidence="2 3">
    <name type="scientific">Apiotrichum porosum</name>
    <dbReference type="NCBI Taxonomy" id="105984"/>
    <lineage>
        <taxon>Eukaryota</taxon>
        <taxon>Fungi</taxon>
        <taxon>Dikarya</taxon>
        <taxon>Basidiomycota</taxon>
        <taxon>Agaricomycotina</taxon>
        <taxon>Tremellomycetes</taxon>
        <taxon>Trichosporonales</taxon>
        <taxon>Trichosporonaceae</taxon>
        <taxon>Apiotrichum</taxon>
    </lineage>
</organism>
<accession>A0A427XIU1</accession>
<feature type="region of interest" description="Disordered" evidence="1">
    <location>
        <begin position="16"/>
        <end position="68"/>
    </location>
</feature>
<dbReference type="GeneID" id="39586231"/>
<dbReference type="Proteomes" id="UP000279236">
    <property type="component" value="Unassembled WGS sequence"/>
</dbReference>
<protein>
    <submittedName>
        <fullName evidence="2">Uncharacterized protein</fullName>
    </submittedName>
</protein>
<dbReference type="RefSeq" id="XP_028473927.1">
    <property type="nucleotide sequence ID" value="XM_028617464.1"/>
</dbReference>
<feature type="compositionally biased region" description="Polar residues" evidence="1">
    <location>
        <begin position="277"/>
        <end position="287"/>
    </location>
</feature>
<sequence length="701" mass="78028">MTSKSRRFSFFAFASLASDDPDPPSHDTQIFPKLKRGIGSAARRLSMPISPPMSSSSLRSGTTSTTASSLLNRTARDTPPHTLTEFPSYEEWVAQQRQKASSHPRKQRLSLPIGMMTGPSLGTEEGFTDALPPPSPPKVPRSAVDNAYPSTNHSSDVPLGALGRVHVPREGEWLSQITRPRHLSEHTYDRATGISVASSASEVEDEDELCTRTSVVNAHEAIQYHVQDPTTAVAFPALSTADDSFSLSNNTFVTQTTLTSSQNGTRRKRRNTADDANPSTSSRSNEGTNRRRGMSEQDFLTVTTEAVAVAFVQAQQAIAASGGQSRPGQGSGKVSSAPATHRWSSRDEHQGQRTGRFPFLGSTQARSQEKKPRPRPRSALPSVSTWAQLHHQTLQSHHTVSIPAQIVLKGLGDNEDRSHDGQGQAPRPYFNLRGSRFELPRLLALDSEILDETMYWQFVRNSRVVDVVGQVPNLVALAKKFVNVETVRLHPDPGFIWSLPVRARKLIIFTSTLRRHWSQFDSAYGNVNSYFEDRSAGYLARVGPIPNGFERLVLNVRYDDRDLDFPDAELEQFATPPSLREVVLIFTQDLSHAPPTFSFRRQNTTLLDTAIITVSNTYTRINYTLVGVENLWPAWMGRAKAPSEMSRYQIEKSIVDVVQRMRPGNVHEHPIQHMSFYTHAEYRAKVGEEQYALETVVVHDV</sequence>
<feature type="region of interest" description="Disordered" evidence="1">
    <location>
        <begin position="256"/>
        <end position="294"/>
    </location>
</feature>
<dbReference type="AlphaFoldDB" id="A0A427XIU1"/>
<keyword evidence="3" id="KW-1185">Reference proteome</keyword>
<evidence type="ECO:0000256" key="1">
    <source>
        <dbReference type="SAM" id="MobiDB-lite"/>
    </source>
</evidence>
<comment type="caution">
    <text evidence="2">The sequence shown here is derived from an EMBL/GenBank/DDBJ whole genome shotgun (WGS) entry which is preliminary data.</text>
</comment>
<feature type="compositionally biased region" description="Low complexity" evidence="1">
    <location>
        <begin position="43"/>
        <end position="68"/>
    </location>
</feature>
<dbReference type="EMBL" id="RSCE01000011">
    <property type="protein sequence ID" value="RSH78780.1"/>
    <property type="molecule type" value="Genomic_DNA"/>
</dbReference>